<dbReference type="Proteomes" id="UP000694423">
    <property type="component" value="Unplaced"/>
</dbReference>
<name>A0A8C4JX97_DRONO</name>
<organism evidence="2 3">
    <name type="scientific">Dromaius novaehollandiae</name>
    <name type="common">Emu</name>
    <dbReference type="NCBI Taxonomy" id="8790"/>
    <lineage>
        <taxon>Eukaryota</taxon>
        <taxon>Metazoa</taxon>
        <taxon>Chordata</taxon>
        <taxon>Craniata</taxon>
        <taxon>Vertebrata</taxon>
        <taxon>Euteleostomi</taxon>
        <taxon>Archelosauria</taxon>
        <taxon>Archosauria</taxon>
        <taxon>Dinosauria</taxon>
        <taxon>Saurischia</taxon>
        <taxon>Theropoda</taxon>
        <taxon>Coelurosauria</taxon>
        <taxon>Aves</taxon>
        <taxon>Palaeognathae</taxon>
        <taxon>Casuariiformes</taxon>
        <taxon>Dromaiidae</taxon>
        <taxon>Dromaius</taxon>
    </lineage>
</organism>
<keyword evidence="3" id="KW-1185">Reference proteome</keyword>
<dbReference type="Ensembl" id="ENSDNVT00000017772.1">
    <property type="protein sequence ID" value="ENSDNVP00000014800.1"/>
    <property type="gene ID" value="ENSDNVG00000010407.1"/>
</dbReference>
<accession>A0A8C4JX97</accession>
<feature type="region of interest" description="Disordered" evidence="1">
    <location>
        <begin position="72"/>
        <end position="115"/>
    </location>
</feature>
<reference evidence="2" key="1">
    <citation type="submission" date="2025-08" db="UniProtKB">
        <authorList>
            <consortium name="Ensembl"/>
        </authorList>
    </citation>
    <scope>IDENTIFICATION</scope>
</reference>
<dbReference type="AlphaFoldDB" id="A0A8C4JX97"/>
<proteinExistence type="predicted"/>
<evidence type="ECO:0000256" key="1">
    <source>
        <dbReference type="SAM" id="MobiDB-lite"/>
    </source>
</evidence>
<feature type="compositionally biased region" description="Polar residues" evidence="1">
    <location>
        <begin position="73"/>
        <end position="85"/>
    </location>
</feature>
<feature type="compositionally biased region" description="Polar residues" evidence="1">
    <location>
        <begin position="93"/>
        <end position="105"/>
    </location>
</feature>
<protein>
    <submittedName>
        <fullName evidence="2">Uncharacterized protein</fullName>
    </submittedName>
</protein>
<evidence type="ECO:0000313" key="3">
    <source>
        <dbReference type="Proteomes" id="UP000694423"/>
    </source>
</evidence>
<reference evidence="2" key="2">
    <citation type="submission" date="2025-09" db="UniProtKB">
        <authorList>
            <consortium name="Ensembl"/>
        </authorList>
    </citation>
    <scope>IDENTIFICATION</scope>
</reference>
<sequence>AALPRWFVRSARCRACWPPGKKQQKKPIKAKKIPTHCSSRENKNAVFSLSLFRVTAWCWHVLHQPVRQCFAKASNTPPSAHGQNRLQRDTCASRAQVSGQGQPRQRSFPWKYEPQ</sequence>
<evidence type="ECO:0000313" key="2">
    <source>
        <dbReference type="Ensembl" id="ENSDNVP00000014800.1"/>
    </source>
</evidence>